<feature type="domain" description="Mg chelatase-related protein C-terminal" evidence="1">
    <location>
        <begin position="21"/>
        <end position="117"/>
    </location>
</feature>
<dbReference type="Gene3D" id="3.40.50.300">
    <property type="entry name" value="P-loop containing nucleotide triphosphate hydrolases"/>
    <property type="match status" value="1"/>
</dbReference>
<reference evidence="2" key="1">
    <citation type="journal article" date="2015" name="Proc. Natl. Acad. Sci. U.S.A.">
        <title>Networks of energetic and metabolic interactions define dynamics in microbial communities.</title>
        <authorList>
            <person name="Embree M."/>
            <person name="Liu J.K."/>
            <person name="Al-Bassam M.M."/>
            <person name="Zengler K."/>
        </authorList>
    </citation>
    <scope>NUCLEOTIDE SEQUENCE</scope>
</reference>
<dbReference type="InterPro" id="IPR045006">
    <property type="entry name" value="CHLI-like"/>
</dbReference>
<dbReference type="EMBL" id="LNQE01001845">
    <property type="protein sequence ID" value="KUG04580.1"/>
    <property type="molecule type" value="Genomic_DNA"/>
</dbReference>
<protein>
    <submittedName>
        <fullName evidence="2">Mg(2+) chelatase family protein / comm-related</fullName>
    </submittedName>
</protein>
<dbReference type="PANTHER" id="PTHR32039">
    <property type="entry name" value="MAGNESIUM-CHELATASE SUBUNIT CHLI"/>
    <property type="match status" value="1"/>
</dbReference>
<evidence type="ECO:0000259" key="1">
    <source>
        <dbReference type="Pfam" id="PF13335"/>
    </source>
</evidence>
<gene>
    <name evidence="2" type="ORF">ASZ90_018072</name>
</gene>
<name>A0A0W8E7K2_9ZZZZ</name>
<organism evidence="2">
    <name type="scientific">hydrocarbon metagenome</name>
    <dbReference type="NCBI Taxonomy" id="938273"/>
    <lineage>
        <taxon>unclassified sequences</taxon>
        <taxon>metagenomes</taxon>
        <taxon>ecological metagenomes</taxon>
    </lineage>
</organism>
<proteinExistence type="predicted"/>
<accession>A0A0W8E7K2</accession>
<dbReference type="Pfam" id="PF13335">
    <property type="entry name" value="Mg_chelatase_C"/>
    <property type="match status" value="1"/>
</dbReference>
<dbReference type="PANTHER" id="PTHR32039:SF7">
    <property type="entry name" value="COMPETENCE PROTEIN COMM"/>
    <property type="match status" value="1"/>
</dbReference>
<sequence>MDMHIEIPRVKFEELQDKAAGEDSSSMRERVNRAQEIQKIRFKDIDINFNAQMRPEEIRRYCKLDKNSKRIFKKAFDTLNMSARAYDRILKVARSIADLENSNPITLDHLSEALRYRSLDRKYWNL</sequence>
<dbReference type="SUPFAM" id="SSF52540">
    <property type="entry name" value="P-loop containing nucleoside triphosphate hydrolases"/>
    <property type="match status" value="1"/>
</dbReference>
<dbReference type="InterPro" id="IPR025158">
    <property type="entry name" value="Mg_chelat-rel_C"/>
</dbReference>
<evidence type="ECO:0000313" key="2">
    <source>
        <dbReference type="EMBL" id="KUG04580.1"/>
    </source>
</evidence>
<dbReference type="AlphaFoldDB" id="A0A0W8E7K2"/>
<comment type="caution">
    <text evidence="2">The sequence shown here is derived from an EMBL/GenBank/DDBJ whole genome shotgun (WGS) entry which is preliminary data.</text>
</comment>
<dbReference type="InterPro" id="IPR027417">
    <property type="entry name" value="P-loop_NTPase"/>
</dbReference>